<evidence type="ECO:0000313" key="3">
    <source>
        <dbReference type="EMBL" id="TCU99127.1"/>
    </source>
</evidence>
<dbReference type="GO" id="GO:0016878">
    <property type="term" value="F:acid-thiol ligase activity"/>
    <property type="evidence" value="ECO:0007669"/>
    <property type="project" value="TreeGrafter"/>
</dbReference>
<dbReference type="InterPro" id="IPR042099">
    <property type="entry name" value="ANL_N_sf"/>
</dbReference>
<feature type="domain" description="AMP-binding enzyme C-terminal" evidence="2">
    <location>
        <begin position="55"/>
        <end position="130"/>
    </location>
</feature>
<organism evidence="3 4">
    <name type="scientific">Paracandidimonas soli</name>
    <dbReference type="NCBI Taxonomy" id="1917182"/>
    <lineage>
        <taxon>Bacteria</taxon>
        <taxon>Pseudomonadati</taxon>
        <taxon>Pseudomonadota</taxon>
        <taxon>Betaproteobacteria</taxon>
        <taxon>Burkholderiales</taxon>
        <taxon>Alcaligenaceae</taxon>
        <taxon>Paracandidimonas</taxon>
    </lineage>
</organism>
<evidence type="ECO:0000259" key="2">
    <source>
        <dbReference type="Pfam" id="PF13193"/>
    </source>
</evidence>
<dbReference type="CDD" id="cd04433">
    <property type="entry name" value="AFD_class_I"/>
    <property type="match status" value="1"/>
</dbReference>
<dbReference type="Gene3D" id="3.30.300.30">
    <property type="match status" value="1"/>
</dbReference>
<keyword evidence="1" id="KW-0436">Ligase</keyword>
<dbReference type="Pfam" id="PF13193">
    <property type="entry name" value="AMP-binding_C"/>
    <property type="match status" value="1"/>
</dbReference>
<evidence type="ECO:0000256" key="1">
    <source>
        <dbReference type="ARBA" id="ARBA00022598"/>
    </source>
</evidence>
<evidence type="ECO:0000313" key="4">
    <source>
        <dbReference type="Proteomes" id="UP000294692"/>
    </source>
</evidence>
<keyword evidence="4" id="KW-1185">Reference proteome</keyword>
<accession>A0A4R3V6W0</accession>
<comment type="caution">
    <text evidence="3">The sequence shown here is derived from an EMBL/GenBank/DDBJ whole genome shotgun (WGS) entry which is preliminary data.</text>
</comment>
<dbReference type="AlphaFoldDB" id="A0A4R3V6W0"/>
<protein>
    <submittedName>
        <fullName evidence="3">AMP-binding enzyme</fullName>
    </submittedName>
</protein>
<gene>
    <name evidence="3" type="ORF">EV686_104226</name>
</gene>
<dbReference type="SUPFAM" id="SSF56801">
    <property type="entry name" value="Acetyl-CoA synthetase-like"/>
    <property type="match status" value="1"/>
</dbReference>
<dbReference type="PANTHER" id="PTHR43352">
    <property type="entry name" value="ACETYL-COA SYNTHETASE"/>
    <property type="match status" value="1"/>
</dbReference>
<dbReference type="Proteomes" id="UP000294692">
    <property type="component" value="Unassembled WGS sequence"/>
</dbReference>
<dbReference type="GO" id="GO:0044550">
    <property type="term" value="P:secondary metabolite biosynthetic process"/>
    <property type="evidence" value="ECO:0007669"/>
    <property type="project" value="TreeGrafter"/>
</dbReference>
<name>A0A4R3V6W0_9BURK</name>
<dbReference type="InterPro" id="IPR025110">
    <property type="entry name" value="AMP-bd_C"/>
</dbReference>
<dbReference type="Gene3D" id="3.40.50.12780">
    <property type="entry name" value="N-terminal domain of ligase-like"/>
    <property type="match status" value="1"/>
</dbReference>
<dbReference type="InterPro" id="IPR045851">
    <property type="entry name" value="AMP-bd_C_sf"/>
</dbReference>
<dbReference type="EMBL" id="SMBX01000004">
    <property type="protein sequence ID" value="TCU99127.1"/>
    <property type="molecule type" value="Genomic_DNA"/>
</dbReference>
<reference evidence="3 4" key="1">
    <citation type="submission" date="2019-03" db="EMBL/GenBank/DDBJ databases">
        <title>Genomic Encyclopedia of Type Strains, Phase IV (KMG-IV): sequencing the most valuable type-strain genomes for metagenomic binning, comparative biology and taxonomic classification.</title>
        <authorList>
            <person name="Goeker M."/>
        </authorList>
    </citation>
    <scope>NUCLEOTIDE SEQUENCE [LARGE SCALE GENOMIC DNA]</scope>
    <source>
        <strain evidence="3 4">DSM 100048</strain>
    </source>
</reference>
<proteinExistence type="predicted"/>
<dbReference type="PANTHER" id="PTHR43352:SF1">
    <property type="entry name" value="ANTHRANILATE--COA LIGASE"/>
    <property type="match status" value="1"/>
</dbReference>
<sequence length="156" mass="17407">MSGYHNRPDLASPFTPDGFYVTGDVFRRDAQGFYTFVGRCDDMFVCGGENIYPGEVEKVLERHPAVQQACVVPVEDDIKGYKPIAFVVPRPGASVVEAELKAFSLEHAAAYQHPRRIWLMPALPLAATNKIDRQALRLEARARLQPDYAREAGVTQ</sequence>